<dbReference type="EMBL" id="LCSD01000035">
    <property type="protein sequence ID" value="KKW45887.1"/>
    <property type="molecule type" value="Genomic_DNA"/>
</dbReference>
<evidence type="ECO:0000259" key="1">
    <source>
        <dbReference type="Pfam" id="PF03372"/>
    </source>
</evidence>
<dbReference type="PANTHER" id="PTHR14859:SF1">
    <property type="entry name" value="PGAP2-INTERACTING PROTEIN"/>
    <property type="match status" value="1"/>
</dbReference>
<dbReference type="InterPro" id="IPR051916">
    <property type="entry name" value="GPI-anchor_lipid_remodeler"/>
</dbReference>
<organism evidence="2 3">
    <name type="scientific">Candidatus Kaiserbacteria bacterium GW2011_GWA2_58_9</name>
    <dbReference type="NCBI Taxonomy" id="1618672"/>
    <lineage>
        <taxon>Bacteria</taxon>
        <taxon>Candidatus Kaiseribacteriota</taxon>
    </lineage>
</organism>
<dbReference type="AlphaFoldDB" id="A0A0G2AWJ3"/>
<dbReference type="InterPro" id="IPR005135">
    <property type="entry name" value="Endo/exonuclease/phosphatase"/>
</dbReference>
<dbReference type="GO" id="GO:0006506">
    <property type="term" value="P:GPI anchor biosynthetic process"/>
    <property type="evidence" value="ECO:0007669"/>
    <property type="project" value="TreeGrafter"/>
</dbReference>
<dbReference type="GO" id="GO:0003824">
    <property type="term" value="F:catalytic activity"/>
    <property type="evidence" value="ECO:0007669"/>
    <property type="project" value="InterPro"/>
</dbReference>
<dbReference type="Gene3D" id="3.60.10.10">
    <property type="entry name" value="Endonuclease/exonuclease/phosphatase"/>
    <property type="match status" value="1"/>
</dbReference>
<dbReference type="SUPFAM" id="SSF56219">
    <property type="entry name" value="DNase I-like"/>
    <property type="match status" value="1"/>
</dbReference>
<dbReference type="PANTHER" id="PTHR14859">
    <property type="entry name" value="CALCOFLUOR WHITE HYPERSENSITIVE PROTEIN PRECURSOR"/>
    <property type="match status" value="1"/>
</dbReference>
<proteinExistence type="predicted"/>
<comment type="caution">
    <text evidence="2">The sequence shown here is derived from an EMBL/GenBank/DDBJ whole genome shotgun (WGS) entry which is preliminary data.</text>
</comment>
<feature type="domain" description="Endonuclease/exonuclease/phosphatase" evidence="1">
    <location>
        <begin position="6"/>
        <end position="218"/>
    </location>
</feature>
<reference evidence="2 3" key="1">
    <citation type="journal article" date="2015" name="Nature">
        <title>rRNA introns, odd ribosomes, and small enigmatic genomes across a large radiation of phyla.</title>
        <authorList>
            <person name="Brown C.T."/>
            <person name="Hug L.A."/>
            <person name="Thomas B.C."/>
            <person name="Sharon I."/>
            <person name="Castelle C.J."/>
            <person name="Singh A."/>
            <person name="Wilkins M.J."/>
            <person name="Williams K.H."/>
            <person name="Banfield J.F."/>
        </authorList>
    </citation>
    <scope>NUCLEOTIDE SEQUENCE [LARGE SCALE GENOMIC DNA]</scope>
</reference>
<evidence type="ECO:0000313" key="2">
    <source>
        <dbReference type="EMBL" id="KKW45887.1"/>
    </source>
</evidence>
<accession>A0A0G2AWJ3</accession>
<dbReference type="Pfam" id="PF03372">
    <property type="entry name" value="Exo_endo_phos"/>
    <property type="match status" value="1"/>
</dbReference>
<evidence type="ECO:0000313" key="3">
    <source>
        <dbReference type="Proteomes" id="UP000034789"/>
    </source>
</evidence>
<name>A0A0G2AWJ3_9BACT</name>
<gene>
    <name evidence="2" type="ORF">UY98_C0035G0005</name>
</gene>
<protein>
    <recommendedName>
        <fullName evidence="1">Endonuclease/exonuclease/phosphatase domain-containing protein</fullName>
    </recommendedName>
</protein>
<dbReference type="Proteomes" id="UP000034789">
    <property type="component" value="Unassembled WGS sequence"/>
</dbReference>
<sequence length="227" mass="25341">MELKVLSWNIWLDGDIDAVVGCINDADADIIGLQEVIPERPANVLKSLEKMGYMNVFSKVMESRNAGLDMGNAIFTKHKILEHKTHVLSDTERRLAEQAVINIGGKIFDVFNTHLLHTHQKYSPIQNMQIEKLISLLPRERTIAMGDFNATPDSDTIQKMSKVLVNTDPSNAPTWSVYPEGCKTCNPQSIDTRLDYIFVSKDLQAHSPVVMQSKASDHLPISAVIEG</sequence>
<dbReference type="InterPro" id="IPR036691">
    <property type="entry name" value="Endo/exonu/phosph_ase_sf"/>
</dbReference>
<dbReference type="GO" id="GO:0016020">
    <property type="term" value="C:membrane"/>
    <property type="evidence" value="ECO:0007669"/>
    <property type="project" value="GOC"/>
</dbReference>